<keyword evidence="4" id="KW-0597">Phosphoprotein</keyword>
<dbReference type="PROSITE" id="PS50109">
    <property type="entry name" value="HIS_KIN"/>
    <property type="match status" value="1"/>
</dbReference>
<dbReference type="InterPro" id="IPR036097">
    <property type="entry name" value="HisK_dim/P_sf"/>
</dbReference>
<evidence type="ECO:0000256" key="8">
    <source>
        <dbReference type="ARBA" id="ARBA00022989"/>
    </source>
</evidence>
<proteinExistence type="predicted"/>
<evidence type="ECO:0000256" key="3">
    <source>
        <dbReference type="ARBA" id="ARBA00012438"/>
    </source>
</evidence>
<evidence type="ECO:0000259" key="13">
    <source>
        <dbReference type="PROSITE" id="PS50885"/>
    </source>
</evidence>
<feature type="domain" description="Histidine kinase" evidence="12">
    <location>
        <begin position="245"/>
        <end position="457"/>
    </location>
</feature>
<keyword evidence="8 11" id="KW-1133">Transmembrane helix</keyword>
<evidence type="ECO:0000256" key="7">
    <source>
        <dbReference type="ARBA" id="ARBA00022777"/>
    </source>
</evidence>
<dbReference type="CDD" id="cd06225">
    <property type="entry name" value="HAMP"/>
    <property type="match status" value="1"/>
</dbReference>
<name>A0AA49JFE0_9BACT</name>
<organism evidence="14">
    <name type="scientific">Roseihalotalea indica</name>
    <dbReference type="NCBI Taxonomy" id="2867963"/>
    <lineage>
        <taxon>Bacteria</taxon>
        <taxon>Pseudomonadati</taxon>
        <taxon>Bacteroidota</taxon>
        <taxon>Cytophagia</taxon>
        <taxon>Cytophagales</taxon>
        <taxon>Catalimonadaceae</taxon>
        <taxon>Roseihalotalea</taxon>
    </lineage>
</organism>
<dbReference type="SMART" id="SM00387">
    <property type="entry name" value="HATPase_c"/>
    <property type="match status" value="1"/>
</dbReference>
<dbReference type="Gene3D" id="1.10.287.130">
    <property type="match status" value="1"/>
</dbReference>
<dbReference type="GO" id="GO:0000155">
    <property type="term" value="F:phosphorelay sensor kinase activity"/>
    <property type="evidence" value="ECO:0007669"/>
    <property type="project" value="InterPro"/>
</dbReference>
<dbReference type="EMBL" id="CP120682">
    <property type="protein sequence ID" value="WKN34930.1"/>
    <property type="molecule type" value="Genomic_DNA"/>
</dbReference>
<dbReference type="Gene3D" id="3.30.565.10">
    <property type="entry name" value="Histidine kinase-like ATPase, C-terminal domain"/>
    <property type="match status" value="1"/>
</dbReference>
<evidence type="ECO:0000259" key="12">
    <source>
        <dbReference type="PROSITE" id="PS50109"/>
    </source>
</evidence>
<keyword evidence="6 11" id="KW-0812">Transmembrane</keyword>
<evidence type="ECO:0000256" key="11">
    <source>
        <dbReference type="SAM" id="Phobius"/>
    </source>
</evidence>
<dbReference type="PROSITE" id="PS50885">
    <property type="entry name" value="HAMP"/>
    <property type="match status" value="1"/>
</dbReference>
<dbReference type="CDD" id="cd00082">
    <property type="entry name" value="HisKA"/>
    <property type="match status" value="1"/>
</dbReference>
<dbReference type="SUPFAM" id="SSF55874">
    <property type="entry name" value="ATPase domain of HSP90 chaperone/DNA topoisomerase II/histidine kinase"/>
    <property type="match status" value="1"/>
</dbReference>
<keyword evidence="10 11" id="KW-0472">Membrane</keyword>
<evidence type="ECO:0000256" key="6">
    <source>
        <dbReference type="ARBA" id="ARBA00022692"/>
    </source>
</evidence>
<dbReference type="Pfam" id="PF02518">
    <property type="entry name" value="HATPase_c"/>
    <property type="match status" value="1"/>
</dbReference>
<dbReference type="SMART" id="SM00388">
    <property type="entry name" value="HisKA"/>
    <property type="match status" value="1"/>
</dbReference>
<dbReference type="InterPro" id="IPR003594">
    <property type="entry name" value="HATPase_dom"/>
</dbReference>
<evidence type="ECO:0000256" key="4">
    <source>
        <dbReference type="ARBA" id="ARBA00022553"/>
    </source>
</evidence>
<dbReference type="SUPFAM" id="SSF47384">
    <property type="entry name" value="Homodimeric domain of signal transducing histidine kinase"/>
    <property type="match status" value="1"/>
</dbReference>
<dbReference type="FunFam" id="1.10.287.130:FF:000001">
    <property type="entry name" value="Two-component sensor histidine kinase"/>
    <property type="match status" value="1"/>
</dbReference>
<dbReference type="GO" id="GO:0005886">
    <property type="term" value="C:plasma membrane"/>
    <property type="evidence" value="ECO:0007669"/>
    <property type="project" value="TreeGrafter"/>
</dbReference>
<feature type="domain" description="HAMP" evidence="13">
    <location>
        <begin position="184"/>
        <end position="237"/>
    </location>
</feature>
<feature type="transmembrane region" description="Helical" evidence="11">
    <location>
        <begin position="12"/>
        <end position="32"/>
    </location>
</feature>
<keyword evidence="7" id="KW-0418">Kinase</keyword>
<dbReference type="PRINTS" id="PR00344">
    <property type="entry name" value="BCTRLSENSOR"/>
</dbReference>
<dbReference type="Pfam" id="PF00672">
    <property type="entry name" value="HAMP"/>
    <property type="match status" value="1"/>
</dbReference>
<evidence type="ECO:0000313" key="14">
    <source>
        <dbReference type="EMBL" id="WKN34930.1"/>
    </source>
</evidence>
<dbReference type="PANTHER" id="PTHR45436">
    <property type="entry name" value="SENSOR HISTIDINE KINASE YKOH"/>
    <property type="match status" value="1"/>
</dbReference>
<gene>
    <name evidence="14" type="ORF">K4G66_21375</name>
</gene>
<feature type="transmembrane region" description="Helical" evidence="11">
    <location>
        <begin position="163"/>
        <end position="183"/>
    </location>
</feature>
<dbReference type="InterPro" id="IPR003660">
    <property type="entry name" value="HAMP_dom"/>
</dbReference>
<comment type="subcellular location">
    <subcellularLocation>
        <location evidence="2">Membrane</location>
        <topology evidence="2">Multi-pass membrane protein</topology>
    </subcellularLocation>
</comment>
<reference evidence="14" key="2">
    <citation type="journal article" date="2024" name="Antonie Van Leeuwenhoek">
        <title>Roseihalotalea indica gen. nov., sp. nov., a halophilic Bacteroidetes from mesopelagic Southwest Indian Ocean with higher carbohydrate metabolic potential.</title>
        <authorList>
            <person name="Chen B."/>
            <person name="Zhang M."/>
            <person name="Lin D."/>
            <person name="Ye J."/>
            <person name="Tang K."/>
        </authorList>
    </citation>
    <scope>NUCLEOTIDE SEQUENCE</scope>
    <source>
        <strain evidence="14">TK19036</strain>
    </source>
</reference>
<keyword evidence="5" id="KW-0808">Transferase</keyword>
<dbReference type="AlphaFoldDB" id="A0AA49JFE0"/>
<evidence type="ECO:0000256" key="10">
    <source>
        <dbReference type="ARBA" id="ARBA00023136"/>
    </source>
</evidence>
<keyword evidence="14" id="KW-0547">Nucleotide-binding</keyword>
<sequence length="457" mass="52376">MNLSFKNRIAFYYLFATAVIVSIVFVIIYIIVQTTMYRNLDYDLSFEANKHTTEIFIEGDSIKFAHKAEWEEREHREVRVNPVFIQIINKDGEFMDKSPNLKEDQLPFRQDQSLGDHFNAFIGGQAIRQVQMPIIQGGVTEGYILAAMSLESSKMVIANLRNVLLILYPLVLVALFLITRYLAGRSILPIKRITETADRITRKNLNERIELPRNKDELFVLTSSINELLLRIQHAVERERQFTSDASHELRTPLSVLRGTLEVLIRKLRSPEEYQEKIRSSLREIDRMTVTIDQLLLLARFDGLSHPKDIRPVQLVSLVDDVLQRNKAAIEEKQLEVSISDPHQAEVQSDPYCVDLILENIISNAVKYSPPCSAIQVRFVRQEQRVVCQIIDKGIGIRQEDIVHLTNPFFRSDALNHKQIQGNGLGLSIVKKACDFIQAELSIESQLQRGTTVSVIL</sequence>
<evidence type="ECO:0000256" key="1">
    <source>
        <dbReference type="ARBA" id="ARBA00000085"/>
    </source>
</evidence>
<dbReference type="InterPro" id="IPR004358">
    <property type="entry name" value="Sig_transdc_His_kin-like_C"/>
</dbReference>
<dbReference type="GO" id="GO:0005524">
    <property type="term" value="F:ATP binding"/>
    <property type="evidence" value="ECO:0007669"/>
    <property type="project" value="UniProtKB-KW"/>
</dbReference>
<dbReference type="InterPro" id="IPR050428">
    <property type="entry name" value="TCS_sensor_his_kinase"/>
</dbReference>
<evidence type="ECO:0000256" key="2">
    <source>
        <dbReference type="ARBA" id="ARBA00004141"/>
    </source>
</evidence>
<evidence type="ECO:0000256" key="5">
    <source>
        <dbReference type="ARBA" id="ARBA00022679"/>
    </source>
</evidence>
<evidence type="ECO:0000256" key="9">
    <source>
        <dbReference type="ARBA" id="ARBA00023012"/>
    </source>
</evidence>
<dbReference type="InterPro" id="IPR003661">
    <property type="entry name" value="HisK_dim/P_dom"/>
</dbReference>
<keyword evidence="9" id="KW-0902">Two-component regulatory system</keyword>
<dbReference type="Gene3D" id="6.10.340.10">
    <property type="match status" value="1"/>
</dbReference>
<dbReference type="Pfam" id="PF00512">
    <property type="entry name" value="HisKA"/>
    <property type="match status" value="1"/>
</dbReference>
<dbReference type="InterPro" id="IPR005467">
    <property type="entry name" value="His_kinase_dom"/>
</dbReference>
<dbReference type="InterPro" id="IPR036890">
    <property type="entry name" value="HATPase_C_sf"/>
</dbReference>
<comment type="catalytic activity">
    <reaction evidence="1">
        <text>ATP + protein L-histidine = ADP + protein N-phospho-L-histidine.</text>
        <dbReference type="EC" id="2.7.13.3"/>
    </reaction>
</comment>
<reference evidence="14" key="1">
    <citation type="journal article" date="2023" name="Comput. Struct. Biotechnol. J.">
        <title>Discovery of a novel marine Bacteroidetes with a rich repertoire of carbohydrate-active enzymes.</title>
        <authorList>
            <person name="Chen B."/>
            <person name="Liu G."/>
            <person name="Chen Q."/>
            <person name="Wang H."/>
            <person name="Liu L."/>
            <person name="Tang K."/>
        </authorList>
    </citation>
    <scope>NUCLEOTIDE SEQUENCE</scope>
    <source>
        <strain evidence="14">TK19036</strain>
    </source>
</reference>
<dbReference type="EC" id="2.7.13.3" evidence="3"/>
<dbReference type="SMART" id="SM00304">
    <property type="entry name" value="HAMP"/>
    <property type="match status" value="1"/>
</dbReference>
<dbReference type="PANTHER" id="PTHR45436:SF15">
    <property type="entry name" value="SENSOR HISTIDINE KINASE CUSS"/>
    <property type="match status" value="1"/>
</dbReference>
<dbReference type="SUPFAM" id="SSF158472">
    <property type="entry name" value="HAMP domain-like"/>
    <property type="match status" value="1"/>
</dbReference>
<accession>A0AA49JFE0</accession>
<protein>
    <recommendedName>
        <fullName evidence="3">histidine kinase</fullName>
        <ecNumber evidence="3">2.7.13.3</ecNumber>
    </recommendedName>
</protein>
<keyword evidence="14" id="KW-0067">ATP-binding</keyword>